<keyword evidence="9" id="KW-1185">Reference proteome</keyword>
<keyword evidence="3" id="KW-0479">Metal-binding</keyword>
<feature type="domain" description="Nudix hydrolase" evidence="7">
    <location>
        <begin position="36"/>
        <end position="168"/>
    </location>
</feature>
<name>A0A511QB90_9VIBR</name>
<evidence type="ECO:0000256" key="3">
    <source>
        <dbReference type="ARBA" id="ARBA00022723"/>
    </source>
</evidence>
<dbReference type="NCBIfam" id="NF007980">
    <property type="entry name" value="PRK10707.1"/>
    <property type="match status" value="1"/>
</dbReference>
<dbReference type="EMBL" id="BJXJ01000004">
    <property type="protein sequence ID" value="GEM74487.1"/>
    <property type="molecule type" value="Genomic_DNA"/>
</dbReference>
<evidence type="ECO:0000256" key="2">
    <source>
        <dbReference type="ARBA" id="ARBA00001946"/>
    </source>
</evidence>
<dbReference type="InterPro" id="IPR015797">
    <property type="entry name" value="NUDIX_hydrolase-like_dom_sf"/>
</dbReference>
<evidence type="ECO:0000256" key="4">
    <source>
        <dbReference type="ARBA" id="ARBA00022801"/>
    </source>
</evidence>
<evidence type="ECO:0000256" key="6">
    <source>
        <dbReference type="ARBA" id="ARBA00023211"/>
    </source>
</evidence>
<dbReference type="CDD" id="cd03426">
    <property type="entry name" value="NUDIX_CoAse_Nudt7"/>
    <property type="match status" value="1"/>
</dbReference>
<dbReference type="GO" id="GO:0046872">
    <property type="term" value="F:metal ion binding"/>
    <property type="evidence" value="ECO:0007669"/>
    <property type="project" value="UniProtKB-KW"/>
</dbReference>
<protein>
    <submittedName>
        <fullName evidence="8">Coenzyme A pyrophosphatase</fullName>
    </submittedName>
</protein>
<comment type="caution">
    <text evidence="8">The sequence shown here is derived from an EMBL/GenBank/DDBJ whole genome shotgun (WGS) entry which is preliminary data.</text>
</comment>
<organism evidence="8 9">
    <name type="scientific">Vibrio sagamiensis NBRC 104589</name>
    <dbReference type="NCBI Taxonomy" id="1219064"/>
    <lineage>
        <taxon>Bacteria</taxon>
        <taxon>Pseudomonadati</taxon>
        <taxon>Pseudomonadota</taxon>
        <taxon>Gammaproteobacteria</taxon>
        <taxon>Vibrionales</taxon>
        <taxon>Vibrionaceae</taxon>
        <taxon>Vibrio</taxon>
    </lineage>
</organism>
<gene>
    <name evidence="8" type="ORF">VSA01S_05990</name>
</gene>
<sequence length="208" mass="23952">MFIDKTKFLQNFQMQLPKSYHQDSLKRLAFLQGKSLRKAAVLIGLVERSNELHVIFTQRAAHLRYHPGQISFPGGKYELNDADLMVTALRETEEEIGIEPSSIEVFGQLPSLPTVSKFSVTPFLAFIKPSYIPKIDPDEVASIFEVPLSHILNPQKMLSSHFQLKNTLHRVFAIQYQQYFIWGMTAQIIESMQRHVLDGHIERKNLIM</sequence>
<reference evidence="8 9" key="1">
    <citation type="submission" date="2019-07" db="EMBL/GenBank/DDBJ databases">
        <title>Whole genome shotgun sequence of Vibrio sagamiensis NBRC 104589.</title>
        <authorList>
            <person name="Hosoyama A."/>
            <person name="Uohara A."/>
            <person name="Ohji S."/>
            <person name="Ichikawa N."/>
        </authorList>
    </citation>
    <scope>NUCLEOTIDE SEQUENCE [LARGE SCALE GENOMIC DNA]</scope>
    <source>
        <strain evidence="8 9">NBRC 104589</strain>
    </source>
</reference>
<dbReference type="InterPro" id="IPR000086">
    <property type="entry name" value="NUDIX_hydrolase_dom"/>
</dbReference>
<dbReference type="SUPFAM" id="SSF55811">
    <property type="entry name" value="Nudix"/>
    <property type="match status" value="1"/>
</dbReference>
<dbReference type="AlphaFoldDB" id="A0A511QB90"/>
<dbReference type="PANTHER" id="PTHR12992">
    <property type="entry name" value="NUDIX HYDROLASE"/>
    <property type="match status" value="1"/>
</dbReference>
<evidence type="ECO:0000259" key="7">
    <source>
        <dbReference type="PROSITE" id="PS51462"/>
    </source>
</evidence>
<dbReference type="Gene3D" id="3.90.79.10">
    <property type="entry name" value="Nucleoside Triphosphate Pyrophosphohydrolase"/>
    <property type="match status" value="1"/>
</dbReference>
<evidence type="ECO:0000313" key="8">
    <source>
        <dbReference type="EMBL" id="GEM74487.1"/>
    </source>
</evidence>
<comment type="cofactor">
    <cofactor evidence="2">
        <name>Mg(2+)</name>
        <dbReference type="ChEBI" id="CHEBI:18420"/>
    </cofactor>
</comment>
<dbReference type="OrthoDB" id="9802805at2"/>
<dbReference type="PROSITE" id="PS51462">
    <property type="entry name" value="NUDIX"/>
    <property type="match status" value="1"/>
</dbReference>
<dbReference type="GO" id="GO:0010945">
    <property type="term" value="F:coenzyme A diphosphatase activity"/>
    <property type="evidence" value="ECO:0007669"/>
    <property type="project" value="InterPro"/>
</dbReference>
<keyword evidence="6" id="KW-0464">Manganese</keyword>
<dbReference type="Proteomes" id="UP000321922">
    <property type="component" value="Unassembled WGS sequence"/>
</dbReference>
<dbReference type="Pfam" id="PF00293">
    <property type="entry name" value="NUDIX"/>
    <property type="match status" value="1"/>
</dbReference>
<proteinExistence type="predicted"/>
<evidence type="ECO:0000313" key="9">
    <source>
        <dbReference type="Proteomes" id="UP000321922"/>
    </source>
</evidence>
<comment type="cofactor">
    <cofactor evidence="1">
        <name>Mn(2+)</name>
        <dbReference type="ChEBI" id="CHEBI:29035"/>
    </cofactor>
</comment>
<evidence type="ECO:0000256" key="1">
    <source>
        <dbReference type="ARBA" id="ARBA00001936"/>
    </source>
</evidence>
<dbReference type="InterPro" id="IPR045121">
    <property type="entry name" value="CoAse"/>
</dbReference>
<evidence type="ECO:0000256" key="5">
    <source>
        <dbReference type="ARBA" id="ARBA00022842"/>
    </source>
</evidence>
<dbReference type="PANTHER" id="PTHR12992:SF11">
    <property type="entry name" value="MITOCHONDRIAL COENZYME A DIPHOSPHATASE NUDT8"/>
    <property type="match status" value="1"/>
</dbReference>
<dbReference type="RefSeq" id="WP_039980321.1">
    <property type="nucleotide sequence ID" value="NZ_BAOJ01000031.1"/>
</dbReference>
<accession>A0A511QB90</accession>
<keyword evidence="4" id="KW-0378">Hydrolase</keyword>
<keyword evidence="5" id="KW-0460">Magnesium</keyword>